<evidence type="ECO:0000313" key="3">
    <source>
        <dbReference type="Proteomes" id="UP000291469"/>
    </source>
</evidence>
<dbReference type="PANTHER" id="PTHR21015:SF28">
    <property type="entry name" value="SLL1722 PROTEIN"/>
    <property type="match status" value="1"/>
</dbReference>
<sequence>MARRRDGSTRAPGPPAGRALLCTTNGIGLGHLTRAMAVGSRLPHGLTPIVFTTSQAVPVVRAQGFAVEHLPSPGAAPLDQPDWNLLYERRLEELLATYDPAVVAFDGTHPYVGLLRATSRHRRRAFVWVRRAMWQPGLGRESVARAGLFDAVIEPGEHAAPADRGATTRADDGAVRVDPILLCDPGEQRDRTEARAALGLDPDPTWALVQLGAGAINDLSSTLGAAFAALRATPGVRIAFADSTLVAPRDDLPGDVARLRRYPLAADLAAFDVVLTAAGYNTYHEVLAAGVPAVFAPNRSTQLDDQLARARFADRLGVARCWEDGSPETLRRILAALLAPGEAARVRARLQRRPVRNGAGEAAAVLSRQAAARRGEGA</sequence>
<dbReference type="PANTHER" id="PTHR21015">
    <property type="entry name" value="UDP-N-ACETYLGLUCOSAMINE--N-ACETYLMURAMYL-(PENTAPEPTIDE) PYROPHOSPHORYL-UNDECAPRENOL N-ACETYLGLUCOSAMINE TRANSFERASE 1"/>
    <property type="match status" value="1"/>
</dbReference>
<dbReference type="EMBL" id="CP036402">
    <property type="protein sequence ID" value="QBI20687.1"/>
    <property type="molecule type" value="Genomic_DNA"/>
</dbReference>
<accession>A0A411YHJ4</accession>
<dbReference type="SUPFAM" id="SSF53756">
    <property type="entry name" value="UDP-Glycosyltransferase/glycogen phosphorylase"/>
    <property type="match status" value="1"/>
</dbReference>
<dbReference type="OrthoDB" id="8549922at2"/>
<evidence type="ECO:0000313" key="2">
    <source>
        <dbReference type="EMBL" id="QBI20687.1"/>
    </source>
</evidence>
<keyword evidence="2" id="KW-0808">Transferase</keyword>
<dbReference type="GO" id="GO:0016758">
    <property type="term" value="F:hexosyltransferase activity"/>
    <property type="evidence" value="ECO:0007669"/>
    <property type="project" value="InterPro"/>
</dbReference>
<name>A0A411YHJ4_9ACTN</name>
<feature type="domain" description="Glycosyl transferase family 28 C-terminal" evidence="1">
    <location>
        <begin position="265"/>
        <end position="343"/>
    </location>
</feature>
<dbReference type="Proteomes" id="UP000291469">
    <property type="component" value="Chromosome"/>
</dbReference>
<protein>
    <submittedName>
        <fullName evidence="2">UDP-N-acetylglucosamine--LPS N-acetylglucosamine transferase</fullName>
    </submittedName>
</protein>
<evidence type="ECO:0000259" key="1">
    <source>
        <dbReference type="Pfam" id="PF04101"/>
    </source>
</evidence>
<reference evidence="2 3" key="1">
    <citation type="submission" date="2019-01" db="EMBL/GenBank/DDBJ databases">
        <title>Egibacter rhizosphaerae EGI 80759T.</title>
        <authorList>
            <person name="Chen D.-D."/>
            <person name="Tian Y."/>
            <person name="Jiao J.-Y."/>
            <person name="Zhang X.-T."/>
            <person name="Zhang Y.-G."/>
            <person name="Zhang Y."/>
            <person name="Xiao M."/>
            <person name="Shu W.-S."/>
            <person name="Li W.-J."/>
        </authorList>
    </citation>
    <scope>NUCLEOTIDE SEQUENCE [LARGE SCALE GENOMIC DNA]</scope>
    <source>
        <strain evidence="2 3">EGI 80759</strain>
    </source>
</reference>
<dbReference type="Gene3D" id="3.40.50.2000">
    <property type="entry name" value="Glycogen Phosphorylase B"/>
    <property type="match status" value="1"/>
</dbReference>
<dbReference type="InterPro" id="IPR007235">
    <property type="entry name" value="Glyco_trans_28_C"/>
</dbReference>
<dbReference type="RefSeq" id="WP_131155681.1">
    <property type="nucleotide sequence ID" value="NZ_CP036402.1"/>
</dbReference>
<gene>
    <name evidence="2" type="ORF">ER308_14715</name>
</gene>
<proteinExistence type="predicted"/>
<keyword evidence="3" id="KW-1185">Reference proteome</keyword>
<dbReference type="Pfam" id="PF04101">
    <property type="entry name" value="Glyco_tran_28_C"/>
    <property type="match status" value="1"/>
</dbReference>
<dbReference type="KEGG" id="erz:ER308_14715"/>
<dbReference type="AlphaFoldDB" id="A0A411YHJ4"/>
<organism evidence="2 3">
    <name type="scientific">Egibacter rhizosphaerae</name>
    <dbReference type="NCBI Taxonomy" id="1670831"/>
    <lineage>
        <taxon>Bacteria</taxon>
        <taxon>Bacillati</taxon>
        <taxon>Actinomycetota</taxon>
        <taxon>Nitriliruptoria</taxon>
        <taxon>Egibacterales</taxon>
        <taxon>Egibacteraceae</taxon>
        <taxon>Egibacter</taxon>
    </lineage>
</organism>